<keyword evidence="1" id="KW-1185">Reference proteome</keyword>
<dbReference type="Proteomes" id="UP000887565">
    <property type="component" value="Unplaced"/>
</dbReference>
<dbReference type="WBParaSite" id="nRc.2.0.1.t42404-RA">
    <property type="protein sequence ID" value="nRc.2.0.1.t42404-RA"/>
    <property type="gene ID" value="nRc.2.0.1.g42404"/>
</dbReference>
<accession>A0A915KW77</accession>
<proteinExistence type="predicted"/>
<organism evidence="1 2">
    <name type="scientific">Romanomermis culicivorax</name>
    <name type="common">Nematode worm</name>
    <dbReference type="NCBI Taxonomy" id="13658"/>
    <lineage>
        <taxon>Eukaryota</taxon>
        <taxon>Metazoa</taxon>
        <taxon>Ecdysozoa</taxon>
        <taxon>Nematoda</taxon>
        <taxon>Enoplea</taxon>
        <taxon>Dorylaimia</taxon>
        <taxon>Mermithida</taxon>
        <taxon>Mermithoidea</taxon>
        <taxon>Mermithidae</taxon>
        <taxon>Romanomermis</taxon>
    </lineage>
</organism>
<name>A0A915KW77_ROMCU</name>
<reference evidence="2" key="1">
    <citation type="submission" date="2022-11" db="UniProtKB">
        <authorList>
            <consortium name="WormBaseParasite"/>
        </authorList>
    </citation>
    <scope>IDENTIFICATION</scope>
</reference>
<evidence type="ECO:0000313" key="2">
    <source>
        <dbReference type="WBParaSite" id="nRc.2.0.1.t42404-RA"/>
    </source>
</evidence>
<sequence>MDLATAIRRVQKVQGANKKSIAKLEQPLMPVNFEKENCDYPIGLVIINIVEKKCPLSFINNSMNGINLQPNRLIAEVKFKLEELKITFASPSNQEDNHSTLYEPINLLPLIIVV</sequence>
<protein>
    <submittedName>
        <fullName evidence="2">Uncharacterized protein</fullName>
    </submittedName>
</protein>
<dbReference type="AlphaFoldDB" id="A0A915KW77"/>
<evidence type="ECO:0000313" key="1">
    <source>
        <dbReference type="Proteomes" id="UP000887565"/>
    </source>
</evidence>